<evidence type="ECO:0000313" key="2">
    <source>
        <dbReference type="EMBL" id="OXM84579.1"/>
    </source>
</evidence>
<gene>
    <name evidence="2" type="ORF">CF651_18900</name>
</gene>
<dbReference type="Gene3D" id="3.40.50.10140">
    <property type="entry name" value="Toll/interleukin-1 receptor homology (TIR) domain"/>
    <property type="match status" value="1"/>
</dbReference>
<dbReference type="Proteomes" id="UP000215509">
    <property type="component" value="Unassembled WGS sequence"/>
</dbReference>
<reference evidence="2 3" key="1">
    <citation type="submission" date="2017-07" db="EMBL/GenBank/DDBJ databases">
        <title>Genome sequencing and assembly of Paenibacillus rigui.</title>
        <authorList>
            <person name="Mayilraj S."/>
        </authorList>
    </citation>
    <scope>NUCLEOTIDE SEQUENCE [LARGE SCALE GENOMIC DNA]</scope>
    <source>
        <strain evidence="2 3">JCM 16352</strain>
    </source>
</reference>
<dbReference type="InterPro" id="IPR035897">
    <property type="entry name" value="Toll_tir_struct_dom_sf"/>
</dbReference>
<sequence>MEQYTYPKIDMTSDQKKWLEKVYNLNINSLDHLNNYRMIKSELTEEIPPTFDPNQINRLLLNKMDHHYQITLLGILHISPDSPYINYCDTVITTIKNKLILEPNVTKIDCNELGEELKINSTDMKLIIELIAPLDNFWSSRTLGPTRNLISIDRDENFDAFTRYVNIEDLVTKNYTLRLYAPNNKSDDKSMNTVEKRSNTKYKLFLSHAHKDQQLVEHFLDFFQTSFNTSRGDIYCTSKGDISFGESFTQSIKEHLIDAELIILLITPNYLVSKFCLIEMGAAWAINKKVCPILVNPISSEDLYKFTPFGNIQTIRLNNKDDLFKLSNDLIRYKIISSVDNSNLLSKVNAFLEKITSQEITTKELSSFQANGLSMNDRDILTQISNVFTLDEIYNLTKLISSLNYSYFINFYETSNIDRLFFYDFEFNNSKLEELKINFLEAFRALYKVSKALYKESFKSEYTDVMLERAKQIEITWNELFKYIKELDPSFLWIKTSS</sequence>
<feature type="domain" description="TIR" evidence="1">
    <location>
        <begin position="200"/>
        <end position="335"/>
    </location>
</feature>
<evidence type="ECO:0000259" key="1">
    <source>
        <dbReference type="PROSITE" id="PS50104"/>
    </source>
</evidence>
<evidence type="ECO:0000313" key="3">
    <source>
        <dbReference type="Proteomes" id="UP000215509"/>
    </source>
</evidence>
<dbReference type="OrthoDB" id="4772211at2"/>
<dbReference type="GO" id="GO:0007165">
    <property type="term" value="P:signal transduction"/>
    <property type="evidence" value="ECO:0007669"/>
    <property type="project" value="InterPro"/>
</dbReference>
<dbReference type="SUPFAM" id="SSF52200">
    <property type="entry name" value="Toll/Interleukin receptor TIR domain"/>
    <property type="match status" value="1"/>
</dbReference>
<accession>A0A229UNV5</accession>
<protein>
    <recommendedName>
        <fullName evidence="1">TIR domain-containing protein</fullName>
    </recommendedName>
</protein>
<dbReference type="AlphaFoldDB" id="A0A229UNV5"/>
<name>A0A229UNV5_9BACL</name>
<proteinExistence type="predicted"/>
<dbReference type="RefSeq" id="WP_094016435.1">
    <property type="nucleotide sequence ID" value="NZ_NMQW01000027.1"/>
</dbReference>
<dbReference type="EMBL" id="NMQW01000027">
    <property type="protein sequence ID" value="OXM84579.1"/>
    <property type="molecule type" value="Genomic_DNA"/>
</dbReference>
<dbReference type="SMART" id="SM00255">
    <property type="entry name" value="TIR"/>
    <property type="match status" value="1"/>
</dbReference>
<dbReference type="PROSITE" id="PS50104">
    <property type="entry name" value="TIR"/>
    <property type="match status" value="1"/>
</dbReference>
<comment type="caution">
    <text evidence="2">The sequence shown here is derived from an EMBL/GenBank/DDBJ whole genome shotgun (WGS) entry which is preliminary data.</text>
</comment>
<dbReference type="Pfam" id="PF13676">
    <property type="entry name" value="TIR_2"/>
    <property type="match status" value="1"/>
</dbReference>
<keyword evidence="3" id="KW-1185">Reference proteome</keyword>
<organism evidence="2 3">
    <name type="scientific">Paenibacillus rigui</name>
    <dbReference type="NCBI Taxonomy" id="554312"/>
    <lineage>
        <taxon>Bacteria</taxon>
        <taxon>Bacillati</taxon>
        <taxon>Bacillota</taxon>
        <taxon>Bacilli</taxon>
        <taxon>Bacillales</taxon>
        <taxon>Paenibacillaceae</taxon>
        <taxon>Paenibacillus</taxon>
    </lineage>
</organism>
<dbReference type="InterPro" id="IPR000157">
    <property type="entry name" value="TIR_dom"/>
</dbReference>